<evidence type="ECO:0000256" key="5">
    <source>
        <dbReference type="SAM" id="MobiDB-lite"/>
    </source>
</evidence>
<sequence>MEPAESKQELRRAAIARRKLVAAEERTRAGAQIANHLHELPLPEHGGMVAAYVSVGSETETRPLLAALLRESYRVLVPRLGGGMDVGWGELRGADMALADCGERRLQEPAGDVLSPEILQRARMIILPALMVDECGTRLGRGGGWYDRALMHRAANAPVIAVCWPWEISPAPLPHETHDLPVDGVLSPEGYRPLKRATPPARDCQAND</sequence>
<dbReference type="InterPro" id="IPR037171">
    <property type="entry name" value="NagB/RpiA_transferase-like"/>
</dbReference>
<comment type="caution">
    <text evidence="6">The sequence shown here is derived from an EMBL/GenBank/DDBJ whole genome shotgun (WGS) entry which is preliminary data.</text>
</comment>
<name>A0ABX1SW63_9BIFI</name>
<evidence type="ECO:0000256" key="4">
    <source>
        <dbReference type="RuleBase" id="RU361279"/>
    </source>
</evidence>
<evidence type="ECO:0000313" key="7">
    <source>
        <dbReference type="Proteomes" id="UP000553756"/>
    </source>
</evidence>
<dbReference type="Gene3D" id="3.40.50.10420">
    <property type="entry name" value="NagB/RpiA/CoA transferase-like"/>
    <property type="match status" value="1"/>
</dbReference>
<dbReference type="Proteomes" id="UP000553756">
    <property type="component" value="Unassembled WGS sequence"/>
</dbReference>
<dbReference type="EMBL" id="JAAIIJ010000013">
    <property type="protein sequence ID" value="NMN02076.1"/>
    <property type="molecule type" value="Genomic_DNA"/>
</dbReference>
<keyword evidence="4" id="KW-0479">Metal-binding</keyword>
<keyword evidence="3 4" id="KW-0067">ATP-binding</keyword>
<dbReference type="PIRSF" id="PIRSF006806">
    <property type="entry name" value="FTHF_cligase"/>
    <property type="match status" value="1"/>
</dbReference>
<dbReference type="SUPFAM" id="SSF100950">
    <property type="entry name" value="NagB/RpiA/CoA transferase-like"/>
    <property type="match status" value="1"/>
</dbReference>
<dbReference type="PANTHER" id="PTHR23407:SF1">
    <property type="entry name" value="5-FORMYLTETRAHYDROFOLATE CYCLO-LIGASE"/>
    <property type="match status" value="1"/>
</dbReference>
<dbReference type="PANTHER" id="PTHR23407">
    <property type="entry name" value="ATPASE INHIBITOR/5-FORMYLTETRAHYDROFOLATE CYCLO-LIGASE"/>
    <property type="match status" value="1"/>
</dbReference>
<protein>
    <recommendedName>
        <fullName evidence="4">5-formyltetrahydrofolate cyclo-ligase</fullName>
        <ecNumber evidence="4">6.3.3.2</ecNumber>
    </recommendedName>
</protein>
<evidence type="ECO:0000256" key="3">
    <source>
        <dbReference type="ARBA" id="ARBA00022840"/>
    </source>
</evidence>
<comment type="similarity">
    <text evidence="1 4">Belongs to the 5-formyltetrahydrofolate cyclo-ligase family.</text>
</comment>
<evidence type="ECO:0000256" key="1">
    <source>
        <dbReference type="ARBA" id="ARBA00010638"/>
    </source>
</evidence>
<dbReference type="InterPro" id="IPR024185">
    <property type="entry name" value="FTHF_cligase-like_sf"/>
</dbReference>
<reference evidence="6 7" key="1">
    <citation type="submission" date="2020-02" db="EMBL/GenBank/DDBJ databases">
        <title>Characterization of phylogenetic diversity of novel bifidobacterial species isolated in Czech ZOOs.</title>
        <authorList>
            <person name="Lugli G.A."/>
            <person name="Vera N.B."/>
            <person name="Ventura M."/>
        </authorList>
    </citation>
    <scope>NUCLEOTIDE SEQUENCE [LARGE SCALE GENOMIC DNA]</scope>
    <source>
        <strain evidence="6 7">DSM 109963</strain>
    </source>
</reference>
<dbReference type="Pfam" id="PF01812">
    <property type="entry name" value="5-FTHF_cyc-lig"/>
    <property type="match status" value="1"/>
</dbReference>
<gene>
    <name evidence="6" type="ORF">G1C94_0698</name>
</gene>
<keyword evidence="4" id="KW-0460">Magnesium</keyword>
<dbReference type="EC" id="6.3.3.2" evidence="4"/>
<evidence type="ECO:0000256" key="2">
    <source>
        <dbReference type="ARBA" id="ARBA00022741"/>
    </source>
</evidence>
<dbReference type="RefSeq" id="WP_172144800.1">
    <property type="nucleotide sequence ID" value="NZ_JAAIIJ010000013.1"/>
</dbReference>
<dbReference type="InterPro" id="IPR002698">
    <property type="entry name" value="FTHF_cligase"/>
</dbReference>
<feature type="region of interest" description="Disordered" evidence="5">
    <location>
        <begin position="179"/>
        <end position="208"/>
    </location>
</feature>
<keyword evidence="2 4" id="KW-0547">Nucleotide-binding</keyword>
<proteinExistence type="inferred from homology"/>
<evidence type="ECO:0000313" key="6">
    <source>
        <dbReference type="EMBL" id="NMN02076.1"/>
    </source>
</evidence>
<dbReference type="NCBIfam" id="TIGR02727">
    <property type="entry name" value="MTHFS_bact"/>
    <property type="match status" value="1"/>
</dbReference>
<comment type="catalytic activity">
    <reaction evidence="4">
        <text>(6S)-5-formyl-5,6,7,8-tetrahydrofolate + ATP = (6R)-5,10-methenyltetrahydrofolate + ADP + phosphate</text>
        <dbReference type="Rhea" id="RHEA:10488"/>
        <dbReference type="ChEBI" id="CHEBI:30616"/>
        <dbReference type="ChEBI" id="CHEBI:43474"/>
        <dbReference type="ChEBI" id="CHEBI:57455"/>
        <dbReference type="ChEBI" id="CHEBI:57457"/>
        <dbReference type="ChEBI" id="CHEBI:456216"/>
        <dbReference type="EC" id="6.3.3.2"/>
    </reaction>
</comment>
<keyword evidence="7" id="KW-1185">Reference proteome</keyword>
<organism evidence="6 7">
    <name type="scientific">Bifidobacterium panos</name>
    <dbReference type="NCBI Taxonomy" id="2675321"/>
    <lineage>
        <taxon>Bacteria</taxon>
        <taxon>Bacillati</taxon>
        <taxon>Actinomycetota</taxon>
        <taxon>Actinomycetes</taxon>
        <taxon>Bifidobacteriales</taxon>
        <taxon>Bifidobacteriaceae</taxon>
        <taxon>Bifidobacterium</taxon>
    </lineage>
</organism>
<accession>A0ABX1SW63</accession>
<comment type="cofactor">
    <cofactor evidence="4">
        <name>Mg(2+)</name>
        <dbReference type="ChEBI" id="CHEBI:18420"/>
    </cofactor>
</comment>